<protein>
    <submittedName>
        <fullName evidence="2">Uncharacterized protein</fullName>
    </submittedName>
</protein>
<feature type="compositionally biased region" description="Basic and acidic residues" evidence="1">
    <location>
        <begin position="166"/>
        <end position="182"/>
    </location>
</feature>
<dbReference type="EMBL" id="BOOJ01000052">
    <property type="protein sequence ID" value="GIH95350.1"/>
    <property type="molecule type" value="Genomic_DNA"/>
</dbReference>
<accession>A0A8J3SMV8</accession>
<dbReference type="AlphaFoldDB" id="A0A8J3SMV8"/>
<evidence type="ECO:0000313" key="3">
    <source>
        <dbReference type="Proteomes" id="UP000619788"/>
    </source>
</evidence>
<name>A0A8J3SMV8_9ACTN</name>
<dbReference type="RefSeq" id="WP_204067447.1">
    <property type="nucleotide sequence ID" value="NZ_BOOJ01000052.1"/>
</dbReference>
<feature type="region of interest" description="Disordered" evidence="1">
    <location>
        <begin position="166"/>
        <end position="188"/>
    </location>
</feature>
<evidence type="ECO:0000313" key="2">
    <source>
        <dbReference type="EMBL" id="GIH95350.1"/>
    </source>
</evidence>
<proteinExistence type="predicted"/>
<evidence type="ECO:0000256" key="1">
    <source>
        <dbReference type="SAM" id="MobiDB-lite"/>
    </source>
</evidence>
<dbReference type="InterPro" id="IPR023214">
    <property type="entry name" value="HAD_sf"/>
</dbReference>
<sequence>MPRFRHRIAVDFDKVVHTYPNGYGTGVIDGGLVLGAADALRTLMVDHDVFILTSRTDVDRVAAWITEKTQIPAIADLPGAYADQWGHGVLLVTNRKLPAVVYIDDRAVVFRTWAQTLADIAAGRTASEEPVNDTALPSRNALEEIRGLCDQEDPAAALEAIRGVLERTPDGKAPRSERDLETKVWPPA</sequence>
<gene>
    <name evidence="2" type="ORF">Psi01_59800</name>
</gene>
<reference evidence="2 3" key="1">
    <citation type="submission" date="2021-01" db="EMBL/GenBank/DDBJ databases">
        <title>Whole genome shotgun sequence of Planobispora siamensis NBRC 107568.</title>
        <authorList>
            <person name="Komaki H."/>
            <person name="Tamura T."/>
        </authorList>
    </citation>
    <scope>NUCLEOTIDE SEQUENCE [LARGE SCALE GENOMIC DNA]</scope>
    <source>
        <strain evidence="2 3">NBRC 107568</strain>
    </source>
</reference>
<comment type="caution">
    <text evidence="2">The sequence shown here is derived from an EMBL/GenBank/DDBJ whole genome shotgun (WGS) entry which is preliminary data.</text>
</comment>
<organism evidence="2 3">
    <name type="scientific">Planobispora siamensis</name>
    <dbReference type="NCBI Taxonomy" id="936338"/>
    <lineage>
        <taxon>Bacteria</taxon>
        <taxon>Bacillati</taxon>
        <taxon>Actinomycetota</taxon>
        <taxon>Actinomycetes</taxon>
        <taxon>Streptosporangiales</taxon>
        <taxon>Streptosporangiaceae</taxon>
        <taxon>Planobispora</taxon>
    </lineage>
</organism>
<dbReference type="Proteomes" id="UP000619788">
    <property type="component" value="Unassembled WGS sequence"/>
</dbReference>
<keyword evidence="3" id="KW-1185">Reference proteome</keyword>
<dbReference type="Gene3D" id="3.40.50.1000">
    <property type="entry name" value="HAD superfamily/HAD-like"/>
    <property type="match status" value="1"/>
</dbReference>